<accession>A0A8J3WYK2</accession>
<name>A0A8J3WYK2_9ACTN</name>
<sequence>MSDQLPVLRTCGYCRGTGRRNEFDCLACKGAGVVWCPVPDAGYPEDDWLPSRDSNLGNHPRQA</sequence>
<evidence type="ECO:0000313" key="1">
    <source>
        <dbReference type="EMBL" id="GII21262.1"/>
    </source>
</evidence>
<dbReference type="AlphaFoldDB" id="A0A8J3WYK2"/>
<organism evidence="1 2">
    <name type="scientific">Planosporangium mesophilum</name>
    <dbReference type="NCBI Taxonomy" id="689768"/>
    <lineage>
        <taxon>Bacteria</taxon>
        <taxon>Bacillati</taxon>
        <taxon>Actinomycetota</taxon>
        <taxon>Actinomycetes</taxon>
        <taxon>Micromonosporales</taxon>
        <taxon>Micromonosporaceae</taxon>
        <taxon>Planosporangium</taxon>
    </lineage>
</organism>
<dbReference type="Proteomes" id="UP000599074">
    <property type="component" value="Unassembled WGS sequence"/>
</dbReference>
<evidence type="ECO:0000313" key="2">
    <source>
        <dbReference type="Proteomes" id="UP000599074"/>
    </source>
</evidence>
<reference evidence="1" key="1">
    <citation type="submission" date="2021-01" db="EMBL/GenBank/DDBJ databases">
        <title>Whole genome shotgun sequence of Planosporangium mesophilum NBRC 109066.</title>
        <authorList>
            <person name="Komaki H."/>
            <person name="Tamura T."/>
        </authorList>
    </citation>
    <scope>NUCLEOTIDE SEQUENCE</scope>
    <source>
        <strain evidence="1">NBRC 109066</strain>
    </source>
</reference>
<keyword evidence="2" id="KW-1185">Reference proteome</keyword>
<dbReference type="Gene3D" id="6.20.20.10">
    <property type="match status" value="1"/>
</dbReference>
<proteinExistence type="predicted"/>
<gene>
    <name evidence="1" type="ORF">Pme01_08590</name>
</gene>
<dbReference type="SUPFAM" id="SSF57938">
    <property type="entry name" value="DnaJ/Hsp40 cysteine-rich domain"/>
    <property type="match status" value="1"/>
</dbReference>
<dbReference type="InterPro" id="IPR036410">
    <property type="entry name" value="HSP_DnaJ_Cys-rich_dom_sf"/>
</dbReference>
<comment type="caution">
    <text evidence="1">The sequence shown here is derived from an EMBL/GenBank/DDBJ whole genome shotgun (WGS) entry which is preliminary data.</text>
</comment>
<dbReference type="EMBL" id="BOON01000006">
    <property type="protein sequence ID" value="GII21262.1"/>
    <property type="molecule type" value="Genomic_DNA"/>
</dbReference>
<protein>
    <submittedName>
        <fullName evidence="1">Uncharacterized protein</fullName>
    </submittedName>
</protein>